<dbReference type="Proteomes" id="UP000677436">
    <property type="component" value="Chromosome"/>
</dbReference>
<gene>
    <name evidence="1" type="ORF">JIR001_02660</name>
</gene>
<sequence>MNNRDNIEQHLSQAFSHIEQALDLSIEEYKRIKESQEALGRQWEDFLGRVYHTIKEKGKSNRINLLGWISFTRLRKWL</sequence>
<dbReference type="AlphaFoldDB" id="A0A8D5UDV9"/>
<evidence type="ECO:0000313" key="1">
    <source>
        <dbReference type="EMBL" id="BCU80483.1"/>
    </source>
</evidence>
<accession>A0A8D5UDV9</accession>
<protein>
    <submittedName>
        <fullName evidence="1">Uncharacterized protein</fullName>
    </submittedName>
</protein>
<name>A0A8D5UDV9_9BACL</name>
<reference evidence="1" key="1">
    <citation type="journal article" date="2013" name="Int. J. Syst. Evol. Microbiol.">
        <title>Polycladomyces abyssicola gen. nov., sp. nov., a thermophilic filamentous bacterium isolated from hemipelagic sediment.</title>
        <authorList>
            <person name="Tsubouchi T."/>
            <person name="Shimane Y."/>
            <person name="Mori K."/>
            <person name="Usui K."/>
            <person name="Hiraki T."/>
            <person name="Tame A."/>
            <person name="Uematsu K."/>
            <person name="Maruyama T."/>
            <person name="Hatada Y."/>
        </authorList>
    </citation>
    <scope>NUCLEOTIDE SEQUENCE</scope>
    <source>
        <strain evidence="1">JIR-001</strain>
    </source>
</reference>
<keyword evidence="2" id="KW-1185">Reference proteome</keyword>
<proteinExistence type="predicted"/>
<dbReference type="KEGG" id="pabs:JIR001_02660"/>
<organism evidence="1 2">
    <name type="scientific">Polycladomyces abyssicola</name>
    <dbReference type="NCBI Taxonomy" id="1125966"/>
    <lineage>
        <taxon>Bacteria</taxon>
        <taxon>Bacillati</taxon>
        <taxon>Bacillota</taxon>
        <taxon>Bacilli</taxon>
        <taxon>Bacillales</taxon>
        <taxon>Thermoactinomycetaceae</taxon>
        <taxon>Polycladomyces</taxon>
    </lineage>
</organism>
<dbReference type="EMBL" id="AP024601">
    <property type="protein sequence ID" value="BCU80483.1"/>
    <property type="molecule type" value="Genomic_DNA"/>
</dbReference>
<evidence type="ECO:0000313" key="2">
    <source>
        <dbReference type="Proteomes" id="UP000677436"/>
    </source>
</evidence>
<dbReference type="RefSeq" id="WP_212773855.1">
    <property type="nucleotide sequence ID" value="NZ_AP024601.1"/>
</dbReference>
<reference evidence="1" key="2">
    <citation type="journal article" date="2021" name="Microbiol. Resour. Announc.">
        <title>Complete Genome Sequence of Polycladomyces abyssicola JIR-001T, Isolated from Hemipelagic Sediment in Deep Seawater.</title>
        <authorList>
            <person name="Tsubouchi T."/>
            <person name="Kaneko Y."/>
        </authorList>
    </citation>
    <scope>NUCLEOTIDE SEQUENCE</scope>
    <source>
        <strain evidence="1">JIR-001</strain>
    </source>
</reference>